<protein>
    <submittedName>
        <fullName evidence="2">CG5792</fullName>
    </submittedName>
</protein>
<feature type="region of interest" description="Disordered" evidence="1">
    <location>
        <begin position="567"/>
        <end position="640"/>
    </location>
</feature>
<dbReference type="EMBL" id="CP012523">
    <property type="protein sequence ID" value="ALC40149.1"/>
    <property type="molecule type" value="Genomic_DNA"/>
</dbReference>
<dbReference type="AlphaFoldDB" id="A0A0M3QU76"/>
<proteinExistence type="predicted"/>
<dbReference type="OMA" id="VYLWSRY"/>
<feature type="compositionally biased region" description="Low complexity" evidence="1">
    <location>
        <begin position="590"/>
        <end position="620"/>
    </location>
</feature>
<gene>
    <name evidence="2" type="ORF">Dbus_chr2Lg2234</name>
</gene>
<evidence type="ECO:0000256" key="1">
    <source>
        <dbReference type="SAM" id="MobiDB-lite"/>
    </source>
</evidence>
<dbReference type="OrthoDB" id="7854954at2759"/>
<keyword evidence="3" id="KW-1185">Reference proteome</keyword>
<sequence>MRTNLYQNRANFGQSFGINYGAGAQLDYGQLGERRDWFLKLGLSPNCAHELALHTLEHQELDFVYYTQRWAQLSAQLGSERQPEVDAMVLRAIREVLQNKTQPLLPNPVQQQQPQRCYPRTPSPPRDINWHGAESHYQSPYANRGAGSFQLHMCSTPVRIWEHQQEEQQQQQSSPLEDVYDIHADPRDLPEPLPYLQPYERSLQLRNAVREFEASTGLLDINYSNRTPVINYYREDEPPLTPMPPRPPARRLRIESPPPPRRELPPHREPPRHDWRERKRAAEPYQQGQAQSKRRQLEQPRHFRIGEHTLPYLTHKSTQLPQPEHKSYAVHFFKRRHCYIIGGPAAATPMAKPAAEPPASSSLCTRSSAKRIRQHLREDWKLHYDEQGYDSWPNWWRDFRWCESAIAKQLELHKGVNVQDKPLLHMAFNYSKPQAVKTLMNLAHLALELDTTNFQAILGTIFELMKKQLLDQLSPYQLGVLQDIIRYLPNCMWVYKMRSMVYLWARYYRIQKATPPLSEADAKDVFATQAQWDSAIFHWQAKQALDELRRVSHFEWPEFHKVYPTLPKTDPLAKPKTSTKSKISTEPKPKTNSSTKQSSNNNSASNTKADTSSGPDIITINDDKTDADDDSNATKNTASN</sequence>
<feature type="compositionally biased region" description="Basic and acidic residues" evidence="1">
    <location>
        <begin position="295"/>
        <end position="306"/>
    </location>
</feature>
<evidence type="ECO:0000313" key="3">
    <source>
        <dbReference type="Proteomes" id="UP000494163"/>
    </source>
</evidence>
<organism evidence="2 3">
    <name type="scientific">Drosophila busckii</name>
    <name type="common">Fruit fly</name>
    <dbReference type="NCBI Taxonomy" id="30019"/>
    <lineage>
        <taxon>Eukaryota</taxon>
        <taxon>Metazoa</taxon>
        <taxon>Ecdysozoa</taxon>
        <taxon>Arthropoda</taxon>
        <taxon>Hexapoda</taxon>
        <taxon>Insecta</taxon>
        <taxon>Pterygota</taxon>
        <taxon>Neoptera</taxon>
        <taxon>Endopterygota</taxon>
        <taxon>Diptera</taxon>
        <taxon>Brachycera</taxon>
        <taxon>Muscomorpha</taxon>
        <taxon>Ephydroidea</taxon>
        <taxon>Drosophilidae</taxon>
        <taxon>Drosophila</taxon>
    </lineage>
</organism>
<evidence type="ECO:0000313" key="2">
    <source>
        <dbReference type="EMBL" id="ALC40149.1"/>
    </source>
</evidence>
<reference evidence="2 3" key="1">
    <citation type="submission" date="2015-08" db="EMBL/GenBank/DDBJ databases">
        <title>Ancestral chromatin configuration constrains chromatin evolution on differentiating sex chromosomes in Drosophila.</title>
        <authorList>
            <person name="Zhou Q."/>
            <person name="Bachtrog D."/>
        </authorList>
    </citation>
    <scope>NUCLEOTIDE SEQUENCE [LARGE SCALE GENOMIC DNA]</scope>
    <source>
        <tissue evidence="2">Whole larvae</tissue>
    </source>
</reference>
<feature type="region of interest" description="Disordered" evidence="1">
    <location>
        <begin position="234"/>
        <end position="306"/>
    </location>
</feature>
<accession>A0A0M3QU76</accession>
<dbReference type="STRING" id="30019.A0A0M3QU76"/>
<name>A0A0M3QU76_DROBS</name>
<feature type="compositionally biased region" description="Basic and acidic residues" evidence="1">
    <location>
        <begin position="260"/>
        <end position="282"/>
    </location>
</feature>
<dbReference type="Proteomes" id="UP000494163">
    <property type="component" value="Chromosome 2L"/>
</dbReference>